<dbReference type="RefSeq" id="WP_302705311.1">
    <property type="nucleotide sequence ID" value="NZ_JAULSC010000001.1"/>
</dbReference>
<proteinExistence type="predicted"/>
<dbReference type="EMBL" id="JAULSC010000001">
    <property type="protein sequence ID" value="MDO3394332.1"/>
    <property type="molecule type" value="Genomic_DNA"/>
</dbReference>
<feature type="region of interest" description="Disordered" evidence="1">
    <location>
        <begin position="1"/>
        <end position="21"/>
    </location>
</feature>
<dbReference type="InterPro" id="IPR039422">
    <property type="entry name" value="MarR/SlyA-like"/>
</dbReference>
<evidence type="ECO:0000259" key="2">
    <source>
        <dbReference type="PROSITE" id="PS50995"/>
    </source>
</evidence>
<comment type="caution">
    <text evidence="3">The sequence shown here is derived from an EMBL/GenBank/DDBJ whole genome shotgun (WGS) entry which is preliminary data.</text>
</comment>
<name>A0ABT8TK52_9ACTN</name>
<keyword evidence="4" id="KW-1185">Reference proteome</keyword>
<evidence type="ECO:0000313" key="4">
    <source>
        <dbReference type="Proteomes" id="UP001168363"/>
    </source>
</evidence>
<organism evidence="3 4">
    <name type="scientific">Nocardioides cremeus</name>
    <dbReference type="NCBI Taxonomy" id="3058044"/>
    <lineage>
        <taxon>Bacteria</taxon>
        <taxon>Bacillati</taxon>
        <taxon>Actinomycetota</taxon>
        <taxon>Actinomycetes</taxon>
        <taxon>Propionibacteriales</taxon>
        <taxon>Nocardioidaceae</taxon>
        <taxon>Nocardioides</taxon>
    </lineage>
</organism>
<dbReference type="Pfam" id="PF12802">
    <property type="entry name" value="MarR_2"/>
    <property type="match status" value="1"/>
</dbReference>
<dbReference type="SUPFAM" id="SSF46785">
    <property type="entry name" value="Winged helix' DNA-binding domain"/>
    <property type="match status" value="1"/>
</dbReference>
<dbReference type="Proteomes" id="UP001168363">
    <property type="component" value="Unassembled WGS sequence"/>
</dbReference>
<dbReference type="PANTHER" id="PTHR33164:SF104">
    <property type="entry name" value="TRANSCRIPTIONAL REGULATORY PROTEIN"/>
    <property type="match status" value="1"/>
</dbReference>
<dbReference type="PROSITE" id="PS50995">
    <property type="entry name" value="HTH_MARR_2"/>
    <property type="match status" value="1"/>
</dbReference>
<evidence type="ECO:0000313" key="3">
    <source>
        <dbReference type="EMBL" id="MDO3394332.1"/>
    </source>
</evidence>
<reference evidence="3" key="1">
    <citation type="submission" date="2023-06" db="EMBL/GenBank/DDBJ databases">
        <title>Genome sequence of Nocardioides sp. SOB44.</title>
        <authorList>
            <person name="Zhang G."/>
        </authorList>
    </citation>
    <scope>NUCLEOTIDE SEQUENCE</scope>
    <source>
        <strain evidence="3">SOB44</strain>
    </source>
</reference>
<dbReference type="SMART" id="SM00347">
    <property type="entry name" value="HTH_MARR"/>
    <property type="match status" value="1"/>
</dbReference>
<gene>
    <name evidence="3" type="ORF">QWJ41_01220</name>
</gene>
<dbReference type="InterPro" id="IPR036390">
    <property type="entry name" value="WH_DNA-bd_sf"/>
</dbReference>
<dbReference type="InterPro" id="IPR000835">
    <property type="entry name" value="HTH_MarR-typ"/>
</dbReference>
<accession>A0ABT8TK52</accession>
<feature type="domain" description="HTH marR-type" evidence="2">
    <location>
        <begin position="39"/>
        <end position="174"/>
    </location>
</feature>
<dbReference type="Gene3D" id="1.10.10.10">
    <property type="entry name" value="Winged helix-like DNA-binding domain superfamily/Winged helix DNA-binding domain"/>
    <property type="match status" value="1"/>
</dbReference>
<dbReference type="PRINTS" id="PR00598">
    <property type="entry name" value="HTHMARR"/>
</dbReference>
<dbReference type="PANTHER" id="PTHR33164">
    <property type="entry name" value="TRANSCRIPTIONAL REGULATOR, MARR FAMILY"/>
    <property type="match status" value="1"/>
</dbReference>
<sequence length="179" mass="19674">MTTHRHDPEPHREPHREPDHVGRILEQWARERPDLDVSPMAVIGRVHRVGEALHARLRPVFAAAGLSDGDFDVLAALRRAGRPYELGPGALASSTMVTSGAVTKRVDRLERAGLVRRRVADEDARARVVALSPSGVDLVDRVLEQHVANEHRLVAALTSQERDTLAGLLARWAQALEGP</sequence>
<evidence type="ECO:0000256" key="1">
    <source>
        <dbReference type="SAM" id="MobiDB-lite"/>
    </source>
</evidence>
<protein>
    <submittedName>
        <fullName evidence="3">MarR family transcriptional regulator</fullName>
    </submittedName>
</protein>
<dbReference type="InterPro" id="IPR036388">
    <property type="entry name" value="WH-like_DNA-bd_sf"/>
</dbReference>